<keyword evidence="1" id="KW-1133">Transmembrane helix</keyword>
<name>A0ABW6DA94_9BACT</name>
<dbReference type="Proteomes" id="UP001598138">
    <property type="component" value="Unassembled WGS sequence"/>
</dbReference>
<dbReference type="RefSeq" id="WP_377981690.1">
    <property type="nucleotide sequence ID" value="NZ_JBBKXZ010000001.1"/>
</dbReference>
<proteinExistence type="predicted"/>
<reference evidence="2 3" key="1">
    <citation type="submission" date="2024-03" db="EMBL/GenBank/DDBJ databases">
        <title>Aquirufa genome sequencing.</title>
        <authorList>
            <person name="Pitt A."/>
            <person name="Hahn M.W."/>
        </authorList>
    </citation>
    <scope>NUCLEOTIDE SEQUENCE [LARGE SCALE GENOMIC DNA]</scope>
    <source>
        <strain evidence="2 3">OSTEICH-129V</strain>
    </source>
</reference>
<feature type="transmembrane region" description="Helical" evidence="1">
    <location>
        <begin position="98"/>
        <end position="118"/>
    </location>
</feature>
<gene>
    <name evidence="2" type="ORF">U0R10_00360</name>
</gene>
<keyword evidence="1" id="KW-0472">Membrane</keyword>
<evidence type="ECO:0000256" key="1">
    <source>
        <dbReference type="SAM" id="Phobius"/>
    </source>
</evidence>
<sequence length="121" mass="14208">MSNDINFKPDWHSYNNMDNDERQARYGLIKLLNLYTDGKISYEKYISEVDNSFYFPYLSDVILKEISDHKKSKEVVKISAKLNSSKNKQFVVKTKVTFSHYLMILMIIISFIAFIIGISHQ</sequence>
<dbReference type="EMBL" id="JBBKXZ010000001">
    <property type="protein sequence ID" value="MFD3393060.1"/>
    <property type="molecule type" value="Genomic_DNA"/>
</dbReference>
<comment type="caution">
    <text evidence="2">The sequence shown here is derived from an EMBL/GenBank/DDBJ whole genome shotgun (WGS) entry which is preliminary data.</text>
</comment>
<evidence type="ECO:0000313" key="2">
    <source>
        <dbReference type="EMBL" id="MFD3393060.1"/>
    </source>
</evidence>
<keyword evidence="3" id="KW-1185">Reference proteome</keyword>
<organism evidence="2 3">
    <name type="scientific">Aquirufa avitistagni</name>
    <dbReference type="NCBI Taxonomy" id="3104728"/>
    <lineage>
        <taxon>Bacteria</taxon>
        <taxon>Pseudomonadati</taxon>
        <taxon>Bacteroidota</taxon>
        <taxon>Cytophagia</taxon>
        <taxon>Cytophagales</taxon>
        <taxon>Flectobacillaceae</taxon>
        <taxon>Aquirufa</taxon>
    </lineage>
</organism>
<evidence type="ECO:0000313" key="3">
    <source>
        <dbReference type="Proteomes" id="UP001598138"/>
    </source>
</evidence>
<protein>
    <submittedName>
        <fullName evidence="2">Uncharacterized protein</fullName>
    </submittedName>
</protein>
<keyword evidence="1" id="KW-0812">Transmembrane</keyword>
<accession>A0ABW6DA94</accession>